<keyword evidence="3" id="KW-1185">Reference proteome</keyword>
<reference evidence="2 3" key="1">
    <citation type="submission" date="2024-08" db="EMBL/GenBank/DDBJ databases">
        <authorList>
            <person name="Will J Nash"/>
            <person name="Angela Man"/>
            <person name="Seanna McTaggart"/>
            <person name="Kendall Baker"/>
            <person name="Tom Barker"/>
            <person name="Leah Catchpole"/>
            <person name="Alex Durrant"/>
            <person name="Karim Gharbi"/>
            <person name="Naomi Irish"/>
            <person name="Gemy Kaithakottil"/>
            <person name="Debby Ku"/>
            <person name="Aaliyah Providence"/>
            <person name="Felix Shaw"/>
            <person name="David Swarbreck"/>
            <person name="Chris Watkins"/>
            <person name="Ann M. McCartney"/>
            <person name="Giulio Formenti"/>
            <person name="Alice Mouton"/>
            <person name="Noel Vella"/>
            <person name="Bjorn M von Reumont"/>
            <person name="Adriana Vella"/>
            <person name="Wilfried Haerty"/>
        </authorList>
    </citation>
    <scope>NUCLEOTIDE SEQUENCE [LARGE SCALE GENOMIC DNA]</scope>
</reference>
<sequence>MAPTLRKRSKCNVKYLEQAKSSDSDDYAQSHRKQQIERSKNVQKKVTAIHDFEGNSNSIVQSIEIKDKSSKRINVTEDNTSAKSIDSINYPKRKNRMIHRKNNMISDDSFSDSDTSPRQIKRKRLKSFNDKKKTNSKVEPQIHIKTIENQCKQDCCSNLNLPGPSTFINQNKLANKEKEETVYNSKLSVMARMEELIHTFSKFEQQIKRFMSMFAKNNFMTSQDAEDAMFVSNCIVNKAKEELTEHQRLMTYYTQQCMKHKCKYIIQSKQCASTNNVQTHNDTCSRYSTNSKTVSPNLKETSGEAIENLRKNDQTHNECIMQQQKIAINNDNLQMQNTSCLNSGIIVSPNLKEQLVIKNSKAESNKNDKDMQQESVSNTKDVQPKQCVKNDNVQVQNEEDSSSTTDTYVPNFKKQSAVMAKNSTNNFYDNNKGIKNQESIRNVESKQYKECVNTSNLETQNVMSSDSDIEIFSPNYKPEALVVIENSGKSNKDVRHQKASNMDNNAKNKQRTSYENLQVQDDTYSHCSNDTIIIQRSFEEQQNKTKDLKNTHQQDARNGKVEALLGRTDTSAFEIMNNVMSENNRISSPSLVDESQLLNSCLDESEVNEDIPNKELLVNCDSDVSSTCSTVTFFPIRYRNIQNVKERGICETDEVQIMNTNELKNRTSHTLRNLKDDEVSAQKIRRIDSDETIIVPRNKRTIFNKQLLENTGYNNLTEATDASHSSSSDENIFSVKKLNSNVSNISRKSTSENKNEIADKKLGTKCQVVIEKFKFS</sequence>
<dbReference type="Proteomes" id="UP001642520">
    <property type="component" value="Unassembled WGS sequence"/>
</dbReference>
<feature type="region of interest" description="Disordered" evidence="1">
    <location>
        <begin position="17"/>
        <end position="42"/>
    </location>
</feature>
<feature type="compositionally biased region" description="Basic and acidic residues" evidence="1">
    <location>
        <begin position="360"/>
        <end position="372"/>
    </location>
</feature>
<feature type="region of interest" description="Disordered" evidence="1">
    <location>
        <begin position="100"/>
        <end position="137"/>
    </location>
</feature>
<name>A0ABP1NTS7_XYLVO</name>
<feature type="compositionally biased region" description="Low complexity" evidence="1">
    <location>
        <begin position="106"/>
        <end position="116"/>
    </location>
</feature>
<evidence type="ECO:0000256" key="1">
    <source>
        <dbReference type="SAM" id="MobiDB-lite"/>
    </source>
</evidence>
<gene>
    <name evidence="2" type="ORF">XYLVIOL_LOCUS6661</name>
</gene>
<evidence type="ECO:0000313" key="2">
    <source>
        <dbReference type="EMBL" id="CAL7944440.1"/>
    </source>
</evidence>
<evidence type="ECO:0000313" key="3">
    <source>
        <dbReference type="Proteomes" id="UP001642520"/>
    </source>
</evidence>
<organism evidence="2 3">
    <name type="scientific">Xylocopa violacea</name>
    <name type="common">Violet carpenter bee</name>
    <name type="synonym">Apis violacea</name>
    <dbReference type="NCBI Taxonomy" id="135666"/>
    <lineage>
        <taxon>Eukaryota</taxon>
        <taxon>Metazoa</taxon>
        <taxon>Ecdysozoa</taxon>
        <taxon>Arthropoda</taxon>
        <taxon>Hexapoda</taxon>
        <taxon>Insecta</taxon>
        <taxon>Pterygota</taxon>
        <taxon>Neoptera</taxon>
        <taxon>Endopterygota</taxon>
        <taxon>Hymenoptera</taxon>
        <taxon>Apocrita</taxon>
        <taxon>Aculeata</taxon>
        <taxon>Apoidea</taxon>
        <taxon>Anthophila</taxon>
        <taxon>Apidae</taxon>
        <taxon>Xylocopa</taxon>
        <taxon>Xylocopa</taxon>
    </lineage>
</organism>
<feature type="region of interest" description="Disordered" evidence="1">
    <location>
        <begin position="360"/>
        <end position="385"/>
    </location>
</feature>
<comment type="caution">
    <text evidence="2">The sequence shown here is derived from an EMBL/GenBank/DDBJ whole genome shotgun (WGS) entry which is preliminary data.</text>
</comment>
<feature type="compositionally biased region" description="Polar residues" evidence="1">
    <location>
        <begin position="499"/>
        <end position="511"/>
    </location>
</feature>
<proteinExistence type="predicted"/>
<dbReference type="EMBL" id="CAXAJV020001293">
    <property type="protein sequence ID" value="CAL7944440.1"/>
    <property type="molecule type" value="Genomic_DNA"/>
</dbReference>
<accession>A0ABP1NTS7</accession>
<feature type="region of interest" description="Disordered" evidence="1">
    <location>
        <begin position="489"/>
        <end position="511"/>
    </location>
</feature>
<protein>
    <submittedName>
        <fullName evidence="2">Uncharacterized protein</fullName>
    </submittedName>
</protein>